<organism evidence="7 8">
    <name type="scientific">Acanthochromis polyacanthus</name>
    <name type="common">spiny chromis</name>
    <dbReference type="NCBI Taxonomy" id="80966"/>
    <lineage>
        <taxon>Eukaryota</taxon>
        <taxon>Metazoa</taxon>
        <taxon>Chordata</taxon>
        <taxon>Craniata</taxon>
        <taxon>Vertebrata</taxon>
        <taxon>Euteleostomi</taxon>
        <taxon>Actinopterygii</taxon>
        <taxon>Neopterygii</taxon>
        <taxon>Teleostei</taxon>
        <taxon>Neoteleostei</taxon>
        <taxon>Acanthomorphata</taxon>
        <taxon>Ovalentaria</taxon>
        <taxon>Pomacentridae</taxon>
        <taxon>Acanthochromis</taxon>
    </lineage>
</organism>
<keyword evidence="8" id="KW-1185">Reference proteome</keyword>
<proteinExistence type="inferred from homology"/>
<dbReference type="AlphaFoldDB" id="A0A3Q1FCE2"/>
<evidence type="ECO:0000313" key="7">
    <source>
        <dbReference type="Ensembl" id="ENSAPOP00000015531.1"/>
    </source>
</evidence>
<dbReference type="PRINTS" id="PR00130">
    <property type="entry name" value="DNASEI"/>
</dbReference>
<name>A0A3Q1FCE2_9TELE</name>
<keyword evidence="4" id="KW-0378">Hydrolase</keyword>
<dbReference type="GO" id="GO:0005634">
    <property type="term" value="C:nucleus"/>
    <property type="evidence" value="ECO:0007669"/>
    <property type="project" value="TreeGrafter"/>
</dbReference>
<dbReference type="GeneTree" id="ENSGT00950000182846"/>
<accession>A0A3Q1FCE2</accession>
<dbReference type="InterPro" id="IPR036691">
    <property type="entry name" value="Endo/exonu/phosph_ase_sf"/>
</dbReference>
<dbReference type="Proteomes" id="UP000257200">
    <property type="component" value="Unplaced"/>
</dbReference>
<dbReference type="PANTHER" id="PTHR11371:SF26">
    <property type="entry name" value="DEOXYRIBONUCLEASE"/>
    <property type="match status" value="1"/>
</dbReference>
<feature type="region of interest" description="Disordered" evidence="5">
    <location>
        <begin position="295"/>
        <end position="369"/>
    </location>
</feature>
<dbReference type="InterPro" id="IPR016202">
    <property type="entry name" value="DNase_I"/>
</dbReference>
<feature type="domain" description="Endonuclease/exonuclease/phosphatase" evidence="6">
    <location>
        <begin position="57"/>
        <end position="286"/>
    </location>
</feature>
<evidence type="ECO:0000259" key="6">
    <source>
        <dbReference type="Pfam" id="PF03372"/>
    </source>
</evidence>
<dbReference type="SMART" id="SM00476">
    <property type="entry name" value="DNaseIc"/>
    <property type="match status" value="1"/>
</dbReference>
<dbReference type="Pfam" id="PF03372">
    <property type="entry name" value="Exo_endo_phos"/>
    <property type="match status" value="1"/>
</dbReference>
<evidence type="ECO:0000256" key="1">
    <source>
        <dbReference type="ARBA" id="ARBA00007359"/>
    </source>
</evidence>
<protein>
    <submittedName>
        <fullName evidence="7">Deoxyribonuclease 1 like 4, tandem duplicate 2</fullName>
    </submittedName>
</protein>
<keyword evidence="3" id="KW-0255">Endonuclease</keyword>
<dbReference type="InterPro" id="IPR005135">
    <property type="entry name" value="Endo/exonuclease/phosphatase"/>
</dbReference>
<dbReference type="GO" id="GO:0004530">
    <property type="term" value="F:deoxyribonuclease I activity"/>
    <property type="evidence" value="ECO:0007669"/>
    <property type="project" value="TreeGrafter"/>
</dbReference>
<evidence type="ECO:0000256" key="3">
    <source>
        <dbReference type="ARBA" id="ARBA00022759"/>
    </source>
</evidence>
<keyword evidence="2" id="KW-0540">Nuclease</keyword>
<evidence type="ECO:0000256" key="2">
    <source>
        <dbReference type="ARBA" id="ARBA00022722"/>
    </source>
</evidence>
<dbReference type="SUPFAM" id="SSF56219">
    <property type="entry name" value="DNase I-like"/>
    <property type="match status" value="1"/>
</dbReference>
<comment type="similarity">
    <text evidence="1">Belongs to the DNase I family.</text>
</comment>
<dbReference type="Ensembl" id="ENSAPOT00000024304.1">
    <property type="protein sequence ID" value="ENSAPOP00000015531.1"/>
    <property type="gene ID" value="ENSAPOG00000018508.1"/>
</dbReference>
<dbReference type="PANTHER" id="PTHR11371">
    <property type="entry name" value="DEOXYRIBONUCLEASE"/>
    <property type="match status" value="1"/>
</dbReference>
<dbReference type="GO" id="GO:0006308">
    <property type="term" value="P:DNA catabolic process"/>
    <property type="evidence" value="ECO:0007669"/>
    <property type="project" value="InterPro"/>
</dbReference>
<dbReference type="InParanoid" id="A0A3Q1FCE2"/>
<reference evidence="7" key="1">
    <citation type="submission" date="2025-08" db="UniProtKB">
        <authorList>
            <consortium name="Ensembl"/>
        </authorList>
    </citation>
    <scope>IDENTIFICATION</scope>
</reference>
<sequence length="369" mass="42338">MKVAAFNAKNLGQKKVTDKTVVHYLTKVSMVSSVQHCWAHGRQRNVQGKDKGHGMCFLQIMSRYSVVVILEVMDKSGEAMEKLLQELNSAGNNRQHPYSMIASRQLGRDTYKEQFVCFYREEDLKLKACHQYEDNQAGDEDAFAREPFILHFSCPTAAVKNLVLIPVHTKPDDSEKELDELHDVVKAVRRKWKTDNIMILGDFNADGRYLSKKKKRDIRINSAPYHWLIEDEVDTTSSNLNDNTYDRIVVYGQTMLDAIVPGSAKSFNFQTEFKLSDEETLSISDHYPVEVELKSRQRDEAPRKRRMAVPRATNRTSIKGQTQKKAPQKKKKAKLAGPQKKENAAAKRKRGRPLATSNTPTKRRRQDKR</sequence>
<dbReference type="GO" id="GO:0003677">
    <property type="term" value="F:DNA binding"/>
    <property type="evidence" value="ECO:0007669"/>
    <property type="project" value="TreeGrafter"/>
</dbReference>
<dbReference type="Gene3D" id="3.60.10.10">
    <property type="entry name" value="Endonuclease/exonuclease/phosphatase"/>
    <property type="match status" value="1"/>
</dbReference>
<evidence type="ECO:0000256" key="4">
    <source>
        <dbReference type="ARBA" id="ARBA00022801"/>
    </source>
</evidence>
<reference evidence="7" key="2">
    <citation type="submission" date="2025-09" db="UniProtKB">
        <authorList>
            <consortium name="Ensembl"/>
        </authorList>
    </citation>
    <scope>IDENTIFICATION</scope>
</reference>
<dbReference type="STRING" id="80966.ENSAPOP00000015531"/>
<dbReference type="CDD" id="cd10282">
    <property type="entry name" value="DNase1"/>
    <property type="match status" value="1"/>
</dbReference>
<evidence type="ECO:0000256" key="5">
    <source>
        <dbReference type="SAM" id="MobiDB-lite"/>
    </source>
</evidence>
<evidence type="ECO:0000313" key="8">
    <source>
        <dbReference type="Proteomes" id="UP000257200"/>
    </source>
</evidence>